<evidence type="ECO:0000256" key="2">
    <source>
        <dbReference type="SAM" id="Phobius"/>
    </source>
</evidence>
<keyword evidence="2" id="KW-0472">Membrane</keyword>
<dbReference type="OrthoDB" id="5654403at2"/>
<evidence type="ECO:0008006" key="7">
    <source>
        <dbReference type="Google" id="ProtNLM"/>
    </source>
</evidence>
<evidence type="ECO:0000313" key="3">
    <source>
        <dbReference type="EMBL" id="KTD79530.1"/>
    </source>
</evidence>
<dbReference type="RefSeq" id="WP_058476328.1">
    <property type="nucleotide sequence ID" value="NZ_CAAAIO010000004.1"/>
</dbReference>
<keyword evidence="5" id="KW-1185">Reference proteome</keyword>
<feature type="transmembrane region" description="Helical" evidence="2">
    <location>
        <begin position="177"/>
        <end position="207"/>
    </location>
</feature>
<accession>A0A378LC30</accession>
<feature type="transmembrane region" description="Helical" evidence="2">
    <location>
        <begin position="109"/>
        <end position="129"/>
    </location>
</feature>
<evidence type="ECO:0000256" key="1">
    <source>
        <dbReference type="SAM" id="MobiDB-lite"/>
    </source>
</evidence>
<gene>
    <name evidence="3" type="ORF">Lstg_0746</name>
    <name evidence="4" type="ORF">NCTC11991_03214</name>
</gene>
<keyword evidence="2" id="KW-1133">Transmembrane helix</keyword>
<dbReference type="AlphaFoldDB" id="A0A378LC30"/>
<dbReference type="Proteomes" id="UP000255110">
    <property type="component" value="Unassembled WGS sequence"/>
</dbReference>
<keyword evidence="2" id="KW-0812">Transmembrane</keyword>
<dbReference type="EMBL" id="LNYZ01000005">
    <property type="protein sequence ID" value="KTD79530.1"/>
    <property type="molecule type" value="Genomic_DNA"/>
</dbReference>
<feature type="compositionally biased region" description="Basic and acidic residues" evidence="1">
    <location>
        <begin position="1"/>
        <end position="23"/>
    </location>
</feature>
<feature type="transmembrane region" description="Helical" evidence="2">
    <location>
        <begin position="135"/>
        <end position="156"/>
    </location>
</feature>
<dbReference type="EMBL" id="UGOY01000001">
    <property type="protein sequence ID" value="STY24585.1"/>
    <property type="molecule type" value="Genomic_DNA"/>
</dbReference>
<protein>
    <recommendedName>
        <fullName evidence="7">Transmembrane protein</fullName>
    </recommendedName>
</protein>
<sequence>MYKREEPRSYYEEESQYESKQRLEEDEGQTYHRPGYSPRVHSSDFNDDSSIFDACLGSPEVRAETQKELMGDLKEGYTFVKQTIPGFFTPFGKKPAFQETFGLNTKKEVALVATSPITIPVSLTLGAGLAAATAAVATIAALGGLLTAAGAGLHSLRAGKEDARETAKNALMFSAKAGITAAISTLAAVAAAVLAAVSAPIALLYLLTRTGATAVGKIAECCADDTETSYRFASMQ</sequence>
<evidence type="ECO:0000313" key="6">
    <source>
        <dbReference type="Proteomes" id="UP000255110"/>
    </source>
</evidence>
<proteinExistence type="predicted"/>
<reference evidence="3 5" key="1">
    <citation type="submission" date="2015-11" db="EMBL/GenBank/DDBJ databases">
        <title>Genomic analysis of 38 Legionella species identifies large and diverse effector repertoires.</title>
        <authorList>
            <person name="Burstein D."/>
            <person name="Amaro F."/>
            <person name="Zusman T."/>
            <person name="Lifshitz Z."/>
            <person name="Cohen O."/>
            <person name="Gilbert J.A."/>
            <person name="Pupko T."/>
            <person name="Shuman H.A."/>
            <person name="Segal G."/>
        </authorList>
    </citation>
    <scope>NUCLEOTIDE SEQUENCE [LARGE SCALE GENOMIC DNA]</scope>
    <source>
        <strain evidence="3 5">SC-18-C9</strain>
    </source>
</reference>
<organism evidence="4 6">
    <name type="scientific">Legionella steigerwaltii</name>
    <dbReference type="NCBI Taxonomy" id="460"/>
    <lineage>
        <taxon>Bacteria</taxon>
        <taxon>Pseudomonadati</taxon>
        <taxon>Pseudomonadota</taxon>
        <taxon>Gammaproteobacteria</taxon>
        <taxon>Legionellales</taxon>
        <taxon>Legionellaceae</taxon>
        <taxon>Legionella</taxon>
    </lineage>
</organism>
<dbReference type="STRING" id="460.Lstg_0746"/>
<evidence type="ECO:0000313" key="5">
    <source>
        <dbReference type="Proteomes" id="UP000054820"/>
    </source>
</evidence>
<name>A0A378LC30_9GAMM</name>
<evidence type="ECO:0000313" key="4">
    <source>
        <dbReference type="EMBL" id="STY24585.1"/>
    </source>
</evidence>
<dbReference type="Proteomes" id="UP000054820">
    <property type="component" value="Unassembled WGS sequence"/>
</dbReference>
<feature type="region of interest" description="Disordered" evidence="1">
    <location>
        <begin position="1"/>
        <end position="45"/>
    </location>
</feature>
<reference evidence="4 6" key="2">
    <citation type="submission" date="2018-06" db="EMBL/GenBank/DDBJ databases">
        <authorList>
            <consortium name="Pathogen Informatics"/>
            <person name="Doyle S."/>
        </authorList>
    </citation>
    <scope>NUCLEOTIDE SEQUENCE [LARGE SCALE GENOMIC DNA]</scope>
    <source>
        <strain evidence="4 6">NCTC11991</strain>
    </source>
</reference>